<evidence type="ECO:0000259" key="1">
    <source>
        <dbReference type="PROSITE" id="PS51831"/>
    </source>
</evidence>
<dbReference type="AlphaFoldDB" id="A0A939BVS5"/>
<dbReference type="InterPro" id="IPR003607">
    <property type="entry name" value="HD/PDEase_dom"/>
</dbReference>
<dbReference type="NCBIfam" id="TIGR00277">
    <property type="entry name" value="HDIG"/>
    <property type="match status" value="1"/>
</dbReference>
<proteinExistence type="predicted"/>
<dbReference type="SMART" id="SM00471">
    <property type="entry name" value="HDc"/>
    <property type="match status" value="1"/>
</dbReference>
<dbReference type="CDD" id="cd00077">
    <property type="entry name" value="HDc"/>
    <property type="match status" value="1"/>
</dbReference>
<evidence type="ECO:0000259" key="2">
    <source>
        <dbReference type="PROSITE" id="PS51832"/>
    </source>
</evidence>
<dbReference type="PROSITE" id="PS51832">
    <property type="entry name" value="HD_GYP"/>
    <property type="match status" value="1"/>
</dbReference>
<dbReference type="RefSeq" id="WP_204518759.1">
    <property type="nucleotide sequence ID" value="NZ_BAABIN010000014.1"/>
</dbReference>
<gene>
    <name evidence="3" type="ORF">JOD01_002642</name>
</gene>
<dbReference type="Proteomes" id="UP000717624">
    <property type="component" value="Unassembled WGS sequence"/>
</dbReference>
<dbReference type="InterPro" id="IPR037522">
    <property type="entry name" value="HD_GYP_dom"/>
</dbReference>
<protein>
    <submittedName>
        <fullName evidence="3">Nucleotidyltransferase with HDIG domain</fullName>
    </submittedName>
</protein>
<dbReference type="Gene3D" id="1.10.3210.10">
    <property type="entry name" value="Hypothetical protein af1432"/>
    <property type="match status" value="1"/>
</dbReference>
<comment type="caution">
    <text evidence="3">The sequence shown here is derived from an EMBL/GenBank/DDBJ whole genome shotgun (WGS) entry which is preliminary data.</text>
</comment>
<dbReference type="Pfam" id="PF13487">
    <property type="entry name" value="HD_5"/>
    <property type="match status" value="1"/>
</dbReference>
<dbReference type="PANTHER" id="PTHR43155:SF2">
    <property type="entry name" value="CYCLIC DI-GMP PHOSPHODIESTERASE PA4108"/>
    <property type="match status" value="1"/>
</dbReference>
<dbReference type="SUPFAM" id="SSF109604">
    <property type="entry name" value="HD-domain/PDEase-like"/>
    <property type="match status" value="1"/>
</dbReference>
<evidence type="ECO:0000313" key="3">
    <source>
        <dbReference type="EMBL" id="MBM7591016.1"/>
    </source>
</evidence>
<name>A0A939BVS5_9BACL</name>
<feature type="domain" description="HD" evidence="1">
    <location>
        <begin position="136"/>
        <end position="259"/>
    </location>
</feature>
<dbReference type="EMBL" id="JAFBEB010000009">
    <property type="protein sequence ID" value="MBM7591016.1"/>
    <property type="molecule type" value="Genomic_DNA"/>
</dbReference>
<evidence type="ECO:0000313" key="4">
    <source>
        <dbReference type="Proteomes" id="UP000717624"/>
    </source>
</evidence>
<accession>A0A939BVS5</accession>
<feature type="domain" description="HD-GYP" evidence="2">
    <location>
        <begin position="114"/>
        <end position="310"/>
    </location>
</feature>
<organism evidence="3 4">
    <name type="scientific">Brevibacillus fulvus</name>
    <dbReference type="NCBI Taxonomy" id="1125967"/>
    <lineage>
        <taxon>Bacteria</taxon>
        <taxon>Bacillati</taxon>
        <taxon>Bacillota</taxon>
        <taxon>Bacilli</taxon>
        <taxon>Bacillales</taxon>
        <taxon>Paenibacillaceae</taxon>
        <taxon>Brevibacillus</taxon>
    </lineage>
</organism>
<dbReference type="PROSITE" id="PS51831">
    <property type="entry name" value="HD"/>
    <property type="match status" value="1"/>
</dbReference>
<reference evidence="3" key="1">
    <citation type="submission" date="2021-01" db="EMBL/GenBank/DDBJ databases">
        <title>Genomic Encyclopedia of Type Strains, Phase IV (KMG-IV): sequencing the most valuable type-strain genomes for metagenomic binning, comparative biology and taxonomic classification.</title>
        <authorList>
            <person name="Goeker M."/>
        </authorList>
    </citation>
    <scope>NUCLEOTIDE SEQUENCE</scope>
    <source>
        <strain evidence="3">DSM 25523</strain>
    </source>
</reference>
<dbReference type="InterPro" id="IPR006674">
    <property type="entry name" value="HD_domain"/>
</dbReference>
<keyword evidence="4" id="KW-1185">Reference proteome</keyword>
<dbReference type="InterPro" id="IPR006675">
    <property type="entry name" value="HDIG_dom"/>
</dbReference>
<sequence length="367" mass="41554">MRLLSVHQCKPGDRLAKPLYTDNGTTLIGEGVELTQKMLDRLVALNVTSVYIHDSRTDDIIVEDIVSAETRREAMQAIQETFRSMQHDQQPHKLRMVNGQLDRRFRQVISAIIDELKQNRSAMNLLGSISGYDHYVFTHSFNVALYSVSLGMKAGLNDKELSEIGLGGILHDVGKMLIPQEILNKPGKLTKEEFEVVKKHTEYGFEILRKQDEISLLAAHCAYQHHERCDGSGYPRQLKREQIHRYALIMGICDVFDALTTQRVYRKSMPPHTAMEFLYAGVERLFVEELVLQFRETVALYPVGMNVTLNTGEAGIVVEYKQSAPTRPTVRILNDPAGKALSHPYDIDLAKQLNLVIVESDPLIPPM</sequence>
<dbReference type="PANTHER" id="PTHR43155">
    <property type="entry name" value="CYCLIC DI-GMP PHOSPHODIESTERASE PA4108-RELATED"/>
    <property type="match status" value="1"/>
</dbReference>